<proteinExistence type="predicted"/>
<comment type="caution">
    <text evidence="1">The sequence shown here is derived from an EMBL/GenBank/DDBJ whole genome shotgun (WGS) entry which is preliminary data.</text>
</comment>
<gene>
    <name evidence="1" type="ORF">L195_g013237</name>
</gene>
<reference evidence="1 2" key="1">
    <citation type="journal article" date="2014" name="Am. J. Bot.">
        <title>Genome assembly and annotation for red clover (Trifolium pratense; Fabaceae).</title>
        <authorList>
            <person name="Istvanek J."/>
            <person name="Jaros M."/>
            <person name="Krenek A."/>
            <person name="Repkova J."/>
        </authorList>
    </citation>
    <scope>NUCLEOTIDE SEQUENCE [LARGE SCALE GENOMIC DNA]</scope>
    <source>
        <strain evidence="2">cv. Tatra</strain>
        <tissue evidence="1">Young leaves</tissue>
    </source>
</reference>
<accession>A0A2K3PML3</accession>
<dbReference type="AlphaFoldDB" id="A0A2K3PML3"/>
<name>A0A2K3PML3_TRIPR</name>
<sequence>MQEFRPVFQPDATVNWSSIWQIISPPKARHVLWRIYKGCIPMRVRLLCNAELEDGLQSFFTCSLIRDSRAVAGGKEHGWASCYALVQSLGVRGSRGSRLNRCVYRDVMSCRFSRGCVGKDQWAGRAGILEFCQMSPELLYDDFNE</sequence>
<evidence type="ECO:0000313" key="1">
    <source>
        <dbReference type="EMBL" id="PNY16515.1"/>
    </source>
</evidence>
<evidence type="ECO:0008006" key="3">
    <source>
        <dbReference type="Google" id="ProtNLM"/>
    </source>
</evidence>
<protein>
    <recommendedName>
        <fullName evidence="3">Reverse transcriptase zinc-binding domain-containing protein</fullName>
    </recommendedName>
</protein>
<organism evidence="1 2">
    <name type="scientific">Trifolium pratense</name>
    <name type="common">Red clover</name>
    <dbReference type="NCBI Taxonomy" id="57577"/>
    <lineage>
        <taxon>Eukaryota</taxon>
        <taxon>Viridiplantae</taxon>
        <taxon>Streptophyta</taxon>
        <taxon>Embryophyta</taxon>
        <taxon>Tracheophyta</taxon>
        <taxon>Spermatophyta</taxon>
        <taxon>Magnoliopsida</taxon>
        <taxon>eudicotyledons</taxon>
        <taxon>Gunneridae</taxon>
        <taxon>Pentapetalae</taxon>
        <taxon>rosids</taxon>
        <taxon>fabids</taxon>
        <taxon>Fabales</taxon>
        <taxon>Fabaceae</taxon>
        <taxon>Papilionoideae</taxon>
        <taxon>50 kb inversion clade</taxon>
        <taxon>NPAAA clade</taxon>
        <taxon>Hologalegina</taxon>
        <taxon>IRL clade</taxon>
        <taxon>Trifolieae</taxon>
        <taxon>Trifolium</taxon>
    </lineage>
</organism>
<evidence type="ECO:0000313" key="2">
    <source>
        <dbReference type="Proteomes" id="UP000236291"/>
    </source>
</evidence>
<dbReference type="EMBL" id="ASHM01008588">
    <property type="protein sequence ID" value="PNY16515.1"/>
    <property type="molecule type" value="Genomic_DNA"/>
</dbReference>
<reference evidence="1 2" key="2">
    <citation type="journal article" date="2017" name="Front. Plant Sci.">
        <title>Gene Classification and Mining of Molecular Markers Useful in Red Clover (Trifolium pratense) Breeding.</title>
        <authorList>
            <person name="Istvanek J."/>
            <person name="Dluhosova J."/>
            <person name="Dluhos P."/>
            <person name="Patkova L."/>
            <person name="Nedelnik J."/>
            <person name="Repkova J."/>
        </authorList>
    </citation>
    <scope>NUCLEOTIDE SEQUENCE [LARGE SCALE GENOMIC DNA]</scope>
    <source>
        <strain evidence="2">cv. Tatra</strain>
        <tissue evidence="1">Young leaves</tissue>
    </source>
</reference>
<dbReference type="Proteomes" id="UP000236291">
    <property type="component" value="Unassembled WGS sequence"/>
</dbReference>